<keyword evidence="1" id="KW-0812">Transmembrane</keyword>
<keyword evidence="1" id="KW-0472">Membrane</keyword>
<feature type="transmembrane region" description="Helical" evidence="1">
    <location>
        <begin position="198"/>
        <end position="222"/>
    </location>
</feature>
<gene>
    <name evidence="2" type="ORF">FF125_06095</name>
</gene>
<evidence type="ECO:0000313" key="2">
    <source>
        <dbReference type="EMBL" id="QCX38019.1"/>
    </source>
</evidence>
<keyword evidence="1" id="KW-1133">Transmembrane helix</keyword>
<dbReference type="Proteomes" id="UP000306229">
    <property type="component" value="Chromosome"/>
</dbReference>
<dbReference type="RefSeq" id="WP_138948931.1">
    <property type="nucleotide sequence ID" value="NZ_CP040749.1"/>
</dbReference>
<keyword evidence="3" id="KW-1185">Reference proteome</keyword>
<evidence type="ECO:0000313" key="3">
    <source>
        <dbReference type="Proteomes" id="UP000306229"/>
    </source>
</evidence>
<proteinExistence type="predicted"/>
<dbReference type="AlphaFoldDB" id="A0A5B7TMH3"/>
<feature type="transmembrane region" description="Helical" evidence="1">
    <location>
        <begin position="95"/>
        <end position="116"/>
    </location>
</feature>
<dbReference type="EMBL" id="CP040749">
    <property type="protein sequence ID" value="QCX38019.1"/>
    <property type="molecule type" value="Genomic_DNA"/>
</dbReference>
<feature type="transmembrane region" description="Helical" evidence="1">
    <location>
        <begin position="122"/>
        <end position="144"/>
    </location>
</feature>
<dbReference type="KEGG" id="fbe:FF125_06095"/>
<feature type="transmembrane region" description="Helical" evidence="1">
    <location>
        <begin position="51"/>
        <end position="74"/>
    </location>
</feature>
<organism evidence="2 3">
    <name type="scientific">Aureibaculum algae</name>
    <dbReference type="NCBI Taxonomy" id="2584122"/>
    <lineage>
        <taxon>Bacteria</taxon>
        <taxon>Pseudomonadati</taxon>
        <taxon>Bacteroidota</taxon>
        <taxon>Flavobacteriia</taxon>
        <taxon>Flavobacteriales</taxon>
        <taxon>Flavobacteriaceae</taxon>
        <taxon>Aureibaculum</taxon>
    </lineage>
</organism>
<sequence length="223" mass="25515">MKSISNFIFNISSKKLAILVVILPLVLMILHTTLSVTYQNIETSDNTIKNFISTLTLTINYLFLIPILIITIWLKEAVQSVDQTDLGIPLKWFRIAYLFFFIYIIFNIGLSYITLIKEELRYVFYAFSEWINSIGLLISYPVICHYAARAIYIKKENDTPTITKTIGYTLLLIFIPISIPFAHNYFSSIRSENRQLAVIYLIALGILTLLAISVFVLAILGLV</sequence>
<name>A0A5B7TMH3_9FLAO</name>
<dbReference type="OrthoDB" id="1440363at2"/>
<feature type="transmembrane region" description="Helical" evidence="1">
    <location>
        <begin position="165"/>
        <end position="186"/>
    </location>
</feature>
<protein>
    <submittedName>
        <fullName evidence="2">Uncharacterized protein</fullName>
    </submittedName>
</protein>
<accession>A0A5B7TMH3</accession>
<reference evidence="2 3" key="1">
    <citation type="submission" date="2019-05" db="EMBL/GenBank/DDBJ databases">
        <title>Algicella ahnfeltiae gen. nov., sp. nov., a novel marine bacterium of the family Flavobacteriaceae isolated from a red alga.</title>
        <authorList>
            <person name="Nedashkovskaya O.I."/>
            <person name="Kukhlevskiy A.D."/>
            <person name="Kim S.-G."/>
            <person name="Zhukova N.V."/>
            <person name="Mikhailov V.V."/>
        </authorList>
    </citation>
    <scope>NUCLEOTIDE SEQUENCE [LARGE SCALE GENOMIC DNA]</scope>
    <source>
        <strain evidence="2 3">10Alg115</strain>
    </source>
</reference>
<evidence type="ECO:0000256" key="1">
    <source>
        <dbReference type="SAM" id="Phobius"/>
    </source>
</evidence>